<dbReference type="Proteomes" id="UP000289152">
    <property type="component" value="Unassembled WGS sequence"/>
</dbReference>
<evidence type="ECO:0000256" key="1">
    <source>
        <dbReference type="SAM" id="MobiDB-lite"/>
    </source>
</evidence>
<proteinExistence type="predicted"/>
<dbReference type="AlphaFoldDB" id="A0A4Q1BBL0"/>
<reference evidence="2 3" key="1">
    <citation type="submission" date="2016-06" db="EMBL/GenBank/DDBJ databases">
        <title>Evolution of pathogenesis and genome organization in the Tremellales.</title>
        <authorList>
            <person name="Cuomo C."/>
            <person name="Litvintseva A."/>
            <person name="Heitman J."/>
            <person name="Chen Y."/>
            <person name="Sun S."/>
            <person name="Springer D."/>
            <person name="Dromer F."/>
            <person name="Young S."/>
            <person name="Zeng Q."/>
            <person name="Chapman S."/>
            <person name="Gujja S."/>
            <person name="Saif S."/>
            <person name="Birren B."/>
        </authorList>
    </citation>
    <scope>NUCLEOTIDE SEQUENCE [LARGE SCALE GENOMIC DNA]</scope>
    <source>
        <strain evidence="2 3">ATCC 28783</strain>
    </source>
</reference>
<sequence>MPTKRSPSSFETDTDAKPDLSTPPQTPSKKSKKAPGGTPKVKASPNSGGWDNEAKAALVRRLVETGYKNMDWGALASETGMTESQCKNQLTPGRNNIRKVLSETFS</sequence>
<evidence type="ECO:0008006" key="4">
    <source>
        <dbReference type="Google" id="ProtNLM"/>
    </source>
</evidence>
<feature type="region of interest" description="Disordered" evidence="1">
    <location>
        <begin position="1"/>
        <end position="52"/>
    </location>
</feature>
<accession>A0A4Q1BBL0</accession>
<protein>
    <recommendedName>
        <fullName evidence="4">Myb-like domain-containing protein</fullName>
    </recommendedName>
</protein>
<dbReference type="InParanoid" id="A0A4Q1BBL0"/>
<evidence type="ECO:0000313" key="3">
    <source>
        <dbReference type="Proteomes" id="UP000289152"/>
    </source>
</evidence>
<dbReference type="EMBL" id="SDIL01000105">
    <property type="protein sequence ID" value="RXK36208.1"/>
    <property type="molecule type" value="Genomic_DNA"/>
</dbReference>
<keyword evidence="3" id="KW-1185">Reference proteome</keyword>
<dbReference type="OrthoDB" id="2564874at2759"/>
<gene>
    <name evidence="2" type="ORF">M231_06552</name>
</gene>
<comment type="caution">
    <text evidence="2">The sequence shown here is derived from an EMBL/GenBank/DDBJ whole genome shotgun (WGS) entry which is preliminary data.</text>
</comment>
<feature type="compositionally biased region" description="Polar residues" evidence="1">
    <location>
        <begin position="1"/>
        <end position="11"/>
    </location>
</feature>
<dbReference type="VEuPathDB" id="FungiDB:TREMEDRAFT_58821"/>
<name>A0A4Q1BBL0_TREME</name>
<organism evidence="2 3">
    <name type="scientific">Tremella mesenterica</name>
    <name type="common">Jelly fungus</name>
    <dbReference type="NCBI Taxonomy" id="5217"/>
    <lineage>
        <taxon>Eukaryota</taxon>
        <taxon>Fungi</taxon>
        <taxon>Dikarya</taxon>
        <taxon>Basidiomycota</taxon>
        <taxon>Agaricomycotina</taxon>
        <taxon>Tremellomycetes</taxon>
        <taxon>Tremellales</taxon>
        <taxon>Tremellaceae</taxon>
        <taxon>Tremella</taxon>
    </lineage>
</organism>
<evidence type="ECO:0000313" key="2">
    <source>
        <dbReference type="EMBL" id="RXK36208.1"/>
    </source>
</evidence>